<dbReference type="EMBL" id="JAASRN010000001">
    <property type="protein sequence ID" value="NIK73211.1"/>
    <property type="molecule type" value="Genomic_DNA"/>
</dbReference>
<evidence type="ECO:0000313" key="4">
    <source>
        <dbReference type="Proteomes" id="UP000537126"/>
    </source>
</evidence>
<proteinExistence type="predicted"/>
<dbReference type="Pfam" id="PF18935">
    <property type="entry name" value="DUF5683"/>
    <property type="match status" value="1"/>
</dbReference>
<dbReference type="InterPro" id="IPR043738">
    <property type="entry name" value="DUF5683"/>
</dbReference>
<feature type="signal peptide" evidence="1">
    <location>
        <begin position="1"/>
        <end position="20"/>
    </location>
</feature>
<comment type="caution">
    <text evidence="3">The sequence shown here is derived from an EMBL/GenBank/DDBJ whole genome shotgun (WGS) entry which is preliminary data.</text>
</comment>
<keyword evidence="4" id="KW-1185">Reference proteome</keyword>
<organism evidence="3 4">
    <name type="scientific">Thermonema lapsum</name>
    <dbReference type="NCBI Taxonomy" id="28195"/>
    <lineage>
        <taxon>Bacteria</taxon>
        <taxon>Pseudomonadati</taxon>
        <taxon>Bacteroidota</taxon>
        <taxon>Cytophagia</taxon>
        <taxon>Cytophagales</taxon>
        <taxon>Thermonemataceae</taxon>
        <taxon>Thermonema</taxon>
    </lineage>
</organism>
<reference evidence="3 4" key="1">
    <citation type="submission" date="2020-03" db="EMBL/GenBank/DDBJ databases">
        <title>Genomic Encyclopedia of Type Strains, Phase IV (KMG-IV): sequencing the most valuable type-strain genomes for metagenomic binning, comparative biology and taxonomic classification.</title>
        <authorList>
            <person name="Goeker M."/>
        </authorList>
    </citation>
    <scope>NUCLEOTIDE SEQUENCE [LARGE SCALE GENOMIC DNA]</scope>
    <source>
        <strain evidence="3 4">DSM 5718</strain>
    </source>
</reference>
<gene>
    <name evidence="3" type="ORF">FHS56_000697</name>
</gene>
<keyword evidence="1" id="KW-0732">Signal</keyword>
<sequence length="196" mass="22096">MNHRLVVLCLLACCWQAGWAQTDSLQVHPAPALRQAQPTAAMPYIEKIGTNPFSPIEAAKRSAVLPGWGQVYNKKPWKVPVIYAALGAIAYGIYWNDSYYQYFDNLYKQTILNGNPNQLDLNRTRYLRSFTRRNKELLILVGILTYGLNIADAIVDAHLAGFDFSDDISLHLSPHIEPLPHSHGIWAKGVTFTLKF</sequence>
<accession>A0A846MP30</accession>
<dbReference type="RefSeq" id="WP_166918475.1">
    <property type="nucleotide sequence ID" value="NZ_JAASRN010000001.1"/>
</dbReference>
<name>A0A846MP30_9BACT</name>
<evidence type="ECO:0000259" key="2">
    <source>
        <dbReference type="Pfam" id="PF18935"/>
    </source>
</evidence>
<dbReference type="AlphaFoldDB" id="A0A846MP30"/>
<evidence type="ECO:0000256" key="1">
    <source>
        <dbReference type="SAM" id="SignalP"/>
    </source>
</evidence>
<feature type="domain" description="DUF5683" evidence="2">
    <location>
        <begin position="53"/>
        <end position="196"/>
    </location>
</feature>
<evidence type="ECO:0000313" key="3">
    <source>
        <dbReference type="EMBL" id="NIK73211.1"/>
    </source>
</evidence>
<dbReference type="Proteomes" id="UP000537126">
    <property type="component" value="Unassembled WGS sequence"/>
</dbReference>
<protein>
    <recommendedName>
        <fullName evidence="2">DUF5683 domain-containing protein</fullName>
    </recommendedName>
</protein>
<feature type="chain" id="PRO_5032666993" description="DUF5683 domain-containing protein" evidence="1">
    <location>
        <begin position="21"/>
        <end position="196"/>
    </location>
</feature>